<keyword evidence="3" id="KW-1185">Reference proteome</keyword>
<dbReference type="InterPro" id="IPR006683">
    <property type="entry name" value="Thioestr_dom"/>
</dbReference>
<gene>
    <name evidence="2" type="ORF">E4P47_04845</name>
</gene>
<dbReference type="RefSeq" id="WP_134849917.1">
    <property type="nucleotide sequence ID" value="NZ_CP197400.1"/>
</dbReference>
<dbReference type="InterPro" id="IPR029069">
    <property type="entry name" value="HotDog_dom_sf"/>
</dbReference>
<evidence type="ECO:0000259" key="1">
    <source>
        <dbReference type="Pfam" id="PF03061"/>
    </source>
</evidence>
<proteinExistence type="predicted"/>
<feature type="domain" description="Thioesterase" evidence="1">
    <location>
        <begin position="59"/>
        <end position="141"/>
    </location>
</feature>
<reference evidence="2 3" key="1">
    <citation type="submission" date="2019-03" db="EMBL/GenBank/DDBJ databases">
        <title>Porphyromonas levii Isolated from the Uterus of Dairy Cows.</title>
        <authorList>
            <person name="Francis A.M."/>
        </authorList>
    </citation>
    <scope>NUCLEOTIDE SEQUENCE [LARGE SCALE GENOMIC DNA]</scope>
    <source>
        <strain evidence="2 3">AF5678</strain>
    </source>
</reference>
<evidence type="ECO:0000313" key="2">
    <source>
        <dbReference type="EMBL" id="TFH95312.1"/>
    </source>
</evidence>
<dbReference type="OrthoDB" id="9792301at2"/>
<dbReference type="SUPFAM" id="SSF54637">
    <property type="entry name" value="Thioesterase/thiol ester dehydrase-isomerase"/>
    <property type="match status" value="1"/>
</dbReference>
<dbReference type="AlphaFoldDB" id="A0A4Y8WRC0"/>
<dbReference type="GO" id="GO:0016790">
    <property type="term" value="F:thiolester hydrolase activity"/>
    <property type="evidence" value="ECO:0007669"/>
    <property type="project" value="UniProtKB-ARBA"/>
</dbReference>
<evidence type="ECO:0000313" key="3">
    <source>
        <dbReference type="Proteomes" id="UP000297225"/>
    </source>
</evidence>
<dbReference type="Proteomes" id="UP000297225">
    <property type="component" value="Unassembled WGS sequence"/>
</dbReference>
<dbReference type="CDD" id="cd03443">
    <property type="entry name" value="PaaI_thioesterase"/>
    <property type="match status" value="1"/>
</dbReference>
<dbReference type="STRING" id="1122973.GCA_000379925_01374"/>
<dbReference type="InterPro" id="IPR052061">
    <property type="entry name" value="PTE-AB_protein"/>
</dbReference>
<comment type="caution">
    <text evidence="2">The sequence shown here is derived from an EMBL/GenBank/DDBJ whole genome shotgun (WGS) entry which is preliminary data.</text>
</comment>
<sequence>MKAFQDYYSEEFSHCYGCGSANEHGLKIKSYWYDDDSTSDTTIAHFLPQEHFTGGFPKNVYGGLIAAILDCHGNGTAAAAGYRHFGRAMDTLPNLRYVTANLNINFLSPTPMGQLLELRAVIKEVTDRKVVMELELWAADKLRVSGSMVSVLLNQGK</sequence>
<accession>A0A4Y8WRC0</accession>
<protein>
    <submittedName>
        <fullName evidence="2">PaaI family thioesterase</fullName>
    </submittedName>
</protein>
<organism evidence="2 3">
    <name type="scientific">Porphyromonas levii</name>
    <dbReference type="NCBI Taxonomy" id="28114"/>
    <lineage>
        <taxon>Bacteria</taxon>
        <taxon>Pseudomonadati</taxon>
        <taxon>Bacteroidota</taxon>
        <taxon>Bacteroidia</taxon>
        <taxon>Bacteroidales</taxon>
        <taxon>Porphyromonadaceae</taxon>
        <taxon>Porphyromonas</taxon>
    </lineage>
</organism>
<dbReference type="EMBL" id="SPNC01000056">
    <property type="protein sequence ID" value="TFH95312.1"/>
    <property type="molecule type" value="Genomic_DNA"/>
</dbReference>
<dbReference type="Gene3D" id="3.10.129.10">
    <property type="entry name" value="Hotdog Thioesterase"/>
    <property type="match status" value="1"/>
</dbReference>
<name>A0A4Y8WRC0_9PORP</name>
<dbReference type="PANTHER" id="PTHR47260:SF1">
    <property type="entry name" value="UPF0644 PROTEIN PB2B4.06"/>
    <property type="match status" value="1"/>
</dbReference>
<dbReference type="PANTHER" id="PTHR47260">
    <property type="entry name" value="UPF0644 PROTEIN PB2B4.06"/>
    <property type="match status" value="1"/>
</dbReference>
<dbReference type="Pfam" id="PF03061">
    <property type="entry name" value="4HBT"/>
    <property type="match status" value="1"/>
</dbReference>